<comment type="caution">
    <text evidence="2">The sequence shown here is derived from an EMBL/GenBank/DDBJ whole genome shotgun (WGS) entry which is preliminary data.</text>
</comment>
<dbReference type="AlphaFoldDB" id="A0A6V8L1R3"/>
<protein>
    <submittedName>
        <fullName evidence="2">Uncharacterized protein</fullName>
    </submittedName>
</protein>
<reference evidence="2 3" key="1">
    <citation type="submission" date="2020-03" db="EMBL/GenBank/DDBJ databases">
        <title>Whole genome shotgun sequence of Phytohabitans rumicis NBRC 108638.</title>
        <authorList>
            <person name="Komaki H."/>
            <person name="Tamura T."/>
        </authorList>
    </citation>
    <scope>NUCLEOTIDE SEQUENCE [LARGE SCALE GENOMIC DNA]</scope>
    <source>
        <strain evidence="2 3">NBRC 108638</strain>
    </source>
</reference>
<name>A0A6V8L1R3_9ACTN</name>
<dbReference type="Proteomes" id="UP000482960">
    <property type="component" value="Unassembled WGS sequence"/>
</dbReference>
<feature type="region of interest" description="Disordered" evidence="1">
    <location>
        <begin position="1"/>
        <end position="150"/>
    </location>
</feature>
<evidence type="ECO:0000313" key="2">
    <source>
        <dbReference type="EMBL" id="GFJ88047.1"/>
    </source>
</evidence>
<accession>A0A6V8L1R3</accession>
<dbReference type="EMBL" id="BLPG01000001">
    <property type="protein sequence ID" value="GFJ88047.1"/>
    <property type="molecule type" value="Genomic_DNA"/>
</dbReference>
<reference evidence="2 3" key="2">
    <citation type="submission" date="2020-03" db="EMBL/GenBank/DDBJ databases">
        <authorList>
            <person name="Ichikawa N."/>
            <person name="Kimura A."/>
            <person name="Kitahashi Y."/>
            <person name="Uohara A."/>
        </authorList>
    </citation>
    <scope>NUCLEOTIDE SEQUENCE [LARGE SCALE GENOMIC DNA]</scope>
    <source>
        <strain evidence="2 3">NBRC 108638</strain>
    </source>
</reference>
<dbReference type="RefSeq" id="WP_173075253.1">
    <property type="nucleotide sequence ID" value="NZ_BLPG01000001.1"/>
</dbReference>
<feature type="compositionally biased region" description="Low complexity" evidence="1">
    <location>
        <begin position="21"/>
        <end position="39"/>
    </location>
</feature>
<evidence type="ECO:0000313" key="3">
    <source>
        <dbReference type="Proteomes" id="UP000482960"/>
    </source>
</evidence>
<proteinExistence type="predicted"/>
<keyword evidence="3" id="KW-1185">Reference proteome</keyword>
<gene>
    <name evidence="2" type="ORF">Prum_016890</name>
</gene>
<organism evidence="2 3">
    <name type="scientific">Phytohabitans rumicis</name>
    <dbReference type="NCBI Taxonomy" id="1076125"/>
    <lineage>
        <taxon>Bacteria</taxon>
        <taxon>Bacillati</taxon>
        <taxon>Actinomycetota</taxon>
        <taxon>Actinomycetes</taxon>
        <taxon>Micromonosporales</taxon>
        <taxon>Micromonosporaceae</taxon>
    </lineage>
</organism>
<evidence type="ECO:0000256" key="1">
    <source>
        <dbReference type="SAM" id="MobiDB-lite"/>
    </source>
</evidence>
<sequence length="302" mass="31440">MDRPGEAFPPARATPAGPVTSPVRAPAVSPAAGRAADAGRVGRADRRVPMGRACHAKQPNWAGRAAPTDRPARVGRTRARPGPVADVRAPVERPRDAPSPTTRWGYAEYAAPTKTPARSRPWPDPPRSHRPSYPAGRARCRRPAKGVPVGPPAPAVHPPSRAGWAHLVVRACPRDLRRLAGSTDRAGPAPPAVAAGPACRADLADSAHLAHSPDPGQRAEADPAHRADEVDLAARRHRAGRAVLTGLGHPAAVHRVALTGRGRPAGVAGRVVSRGRGRPAGVAGRVVLTDLGRLAEEADRGL</sequence>